<dbReference type="PANTHER" id="PTHR43013:SF1">
    <property type="entry name" value="GLUTAMYL-TRNA REDUCTASE"/>
    <property type="match status" value="1"/>
</dbReference>
<keyword evidence="6 8" id="KW-0627">Porphyrin biosynthesis</keyword>
<accession>A0ABN3U374</accession>
<comment type="miscellaneous">
    <text evidence="8">During catalysis, the active site Cys acts as a nucleophile attacking the alpha-carbonyl group of tRNA-bound glutamate with the formation of a thioester intermediate between enzyme and glutamate, and the concomitant release of tRNA(Glu). The thioester intermediate is finally reduced by direct hydride transfer from NADPH, to form the product GSA.</text>
</comment>
<dbReference type="PIRSF" id="PIRSF000445">
    <property type="entry name" value="4pyrrol_synth_GluRdtase"/>
    <property type="match status" value="1"/>
</dbReference>
<feature type="binding site" evidence="8">
    <location>
        <position position="109"/>
    </location>
    <ligand>
        <name>substrate</name>
    </ligand>
</feature>
<comment type="subunit">
    <text evidence="8">Homodimer.</text>
</comment>
<feature type="domain" description="Glutamyl-tRNA reductase N-terminal" evidence="12">
    <location>
        <begin position="6"/>
        <end position="156"/>
    </location>
</feature>
<dbReference type="Pfam" id="PF00745">
    <property type="entry name" value="GlutR_dimer"/>
    <property type="match status" value="1"/>
</dbReference>
<evidence type="ECO:0000256" key="6">
    <source>
        <dbReference type="ARBA" id="ARBA00023244"/>
    </source>
</evidence>
<reference evidence="13 14" key="1">
    <citation type="journal article" date="2019" name="Int. J. Syst. Evol. Microbiol.">
        <title>The Global Catalogue of Microorganisms (GCM) 10K type strain sequencing project: providing services to taxonomists for standard genome sequencing and annotation.</title>
        <authorList>
            <consortium name="The Broad Institute Genomics Platform"/>
            <consortium name="The Broad Institute Genome Sequencing Center for Infectious Disease"/>
            <person name="Wu L."/>
            <person name="Ma J."/>
        </authorList>
    </citation>
    <scope>NUCLEOTIDE SEQUENCE [LARGE SCALE GENOMIC DNA]</scope>
    <source>
        <strain evidence="13 14">JCM 4542</strain>
    </source>
</reference>
<feature type="binding site" evidence="8">
    <location>
        <begin position="114"/>
        <end position="116"/>
    </location>
    <ligand>
        <name>substrate</name>
    </ligand>
</feature>
<evidence type="ECO:0000256" key="1">
    <source>
        <dbReference type="ARBA" id="ARBA00005059"/>
    </source>
</evidence>
<dbReference type="SUPFAM" id="SSF69742">
    <property type="entry name" value="Glutamyl tRNA-reductase catalytic, N-terminal domain"/>
    <property type="match status" value="1"/>
</dbReference>
<dbReference type="RefSeq" id="WP_344438432.1">
    <property type="nucleotide sequence ID" value="NZ_BAAASL010000023.1"/>
</dbReference>
<feature type="domain" description="Tetrapyrrole biosynthesis glutamyl-tRNA reductase dimerisation" evidence="10">
    <location>
        <begin position="343"/>
        <end position="442"/>
    </location>
</feature>
<keyword evidence="14" id="KW-1185">Reference proteome</keyword>
<dbReference type="InterPro" id="IPR018214">
    <property type="entry name" value="GluRdtase_CS"/>
</dbReference>
<dbReference type="PROSITE" id="PS00747">
    <property type="entry name" value="GLUTR"/>
    <property type="match status" value="1"/>
</dbReference>
<keyword evidence="5 8" id="KW-0560">Oxidoreductase</keyword>
<comment type="caution">
    <text evidence="13">The sequence shown here is derived from an EMBL/GenBank/DDBJ whole genome shotgun (WGS) entry which is preliminary data.</text>
</comment>
<evidence type="ECO:0000256" key="3">
    <source>
        <dbReference type="ARBA" id="ARBA00012970"/>
    </source>
</evidence>
<evidence type="ECO:0000256" key="5">
    <source>
        <dbReference type="ARBA" id="ARBA00023002"/>
    </source>
</evidence>
<evidence type="ECO:0000256" key="9">
    <source>
        <dbReference type="RuleBase" id="RU000584"/>
    </source>
</evidence>
<comment type="function">
    <text evidence="8">Catalyzes the NADPH-dependent reduction of glutamyl-tRNA(Glu) to glutamate 1-semialdehyde (GSA).</text>
</comment>
<dbReference type="InterPro" id="IPR036453">
    <property type="entry name" value="GluRdtase_dimer_dom_sf"/>
</dbReference>
<feature type="active site" description="Nucleophile" evidence="8">
    <location>
        <position position="50"/>
    </location>
</feature>
<dbReference type="EMBL" id="BAAASL010000023">
    <property type="protein sequence ID" value="GAA2723657.1"/>
    <property type="molecule type" value="Genomic_DNA"/>
</dbReference>
<dbReference type="Pfam" id="PF05201">
    <property type="entry name" value="GlutR_N"/>
    <property type="match status" value="1"/>
</dbReference>
<dbReference type="InterPro" id="IPR006151">
    <property type="entry name" value="Shikm_DH/Glu-tRNA_Rdtase"/>
</dbReference>
<comment type="similarity">
    <text evidence="2 8 9">Belongs to the glutamyl-tRNA reductase family.</text>
</comment>
<evidence type="ECO:0000256" key="7">
    <source>
        <dbReference type="ARBA" id="ARBA00047464"/>
    </source>
</evidence>
<feature type="domain" description="Quinate/shikimate 5-dehydrogenase/glutamyl-tRNA reductase" evidence="11">
    <location>
        <begin position="184"/>
        <end position="232"/>
    </location>
</feature>
<evidence type="ECO:0000259" key="11">
    <source>
        <dbReference type="Pfam" id="PF01488"/>
    </source>
</evidence>
<dbReference type="Proteomes" id="UP001500886">
    <property type="component" value="Unassembled WGS sequence"/>
</dbReference>
<comment type="pathway">
    <text evidence="1 8 9">Porphyrin-containing compound metabolism; protoporphyrin-IX biosynthesis; 5-aminolevulinate from L-glutamyl-tRNA(Glu): step 1/2.</text>
</comment>
<dbReference type="InterPro" id="IPR015896">
    <property type="entry name" value="4pyrrol_synth_GluRdtase_dimer"/>
</dbReference>
<dbReference type="CDD" id="cd05213">
    <property type="entry name" value="NAD_bind_Glutamyl_tRNA_reduct"/>
    <property type="match status" value="1"/>
</dbReference>
<feature type="binding site" evidence="8">
    <location>
        <begin position="49"/>
        <end position="52"/>
    </location>
    <ligand>
        <name>substrate</name>
    </ligand>
</feature>
<evidence type="ECO:0000256" key="4">
    <source>
        <dbReference type="ARBA" id="ARBA00022857"/>
    </source>
</evidence>
<feature type="domain" description="Quinate/shikimate 5-dehydrogenase/glutamyl-tRNA reductase" evidence="11">
    <location>
        <begin position="250"/>
        <end position="330"/>
    </location>
</feature>
<evidence type="ECO:0000259" key="12">
    <source>
        <dbReference type="Pfam" id="PF05201"/>
    </source>
</evidence>
<gene>
    <name evidence="8" type="primary">hemA</name>
    <name evidence="13" type="ORF">GCM10010315_51490</name>
</gene>
<evidence type="ECO:0000259" key="10">
    <source>
        <dbReference type="Pfam" id="PF00745"/>
    </source>
</evidence>
<dbReference type="Gene3D" id="3.40.50.720">
    <property type="entry name" value="NAD(P)-binding Rossmann-like Domain"/>
    <property type="match status" value="1"/>
</dbReference>
<evidence type="ECO:0000256" key="2">
    <source>
        <dbReference type="ARBA" id="ARBA00005916"/>
    </source>
</evidence>
<protein>
    <recommendedName>
        <fullName evidence="3 8">Glutamyl-tRNA reductase</fullName>
        <shortName evidence="8">GluTR</shortName>
        <ecNumber evidence="3 8">1.2.1.70</ecNumber>
    </recommendedName>
</protein>
<dbReference type="HAMAP" id="MF_00087">
    <property type="entry name" value="Glu_tRNA_reductase"/>
    <property type="match status" value="1"/>
</dbReference>
<dbReference type="PANTHER" id="PTHR43013">
    <property type="entry name" value="GLUTAMYL-TRNA REDUCTASE"/>
    <property type="match status" value="1"/>
</dbReference>
<feature type="binding site" evidence="8">
    <location>
        <position position="120"/>
    </location>
    <ligand>
        <name>substrate</name>
    </ligand>
</feature>
<dbReference type="InterPro" id="IPR000343">
    <property type="entry name" value="4pyrrol_synth_GluRdtase"/>
</dbReference>
<dbReference type="InterPro" id="IPR015895">
    <property type="entry name" value="4pyrrol_synth_GluRdtase_N"/>
</dbReference>
<dbReference type="NCBIfam" id="TIGR01035">
    <property type="entry name" value="hemA"/>
    <property type="match status" value="1"/>
</dbReference>
<dbReference type="EC" id="1.2.1.70" evidence="3 8"/>
<dbReference type="InterPro" id="IPR036291">
    <property type="entry name" value="NAD(P)-bd_dom_sf"/>
</dbReference>
<proteinExistence type="inferred from homology"/>
<dbReference type="NCBIfam" id="NF000744">
    <property type="entry name" value="PRK00045.1-3"/>
    <property type="match status" value="1"/>
</dbReference>
<dbReference type="SUPFAM" id="SSF51735">
    <property type="entry name" value="NAD(P)-binding Rossmann-fold domains"/>
    <property type="match status" value="1"/>
</dbReference>
<dbReference type="Pfam" id="PF01488">
    <property type="entry name" value="Shikimate_DH"/>
    <property type="match status" value="2"/>
</dbReference>
<evidence type="ECO:0000313" key="13">
    <source>
        <dbReference type="EMBL" id="GAA2723657.1"/>
    </source>
</evidence>
<feature type="binding site" evidence="8">
    <location>
        <begin position="192"/>
        <end position="197"/>
    </location>
    <ligand>
        <name>NADP(+)</name>
        <dbReference type="ChEBI" id="CHEBI:58349"/>
    </ligand>
</feature>
<dbReference type="InterPro" id="IPR036343">
    <property type="entry name" value="GluRdtase_N_sf"/>
</dbReference>
<comment type="catalytic activity">
    <reaction evidence="7 8 9">
        <text>(S)-4-amino-5-oxopentanoate + tRNA(Glu) + NADP(+) = L-glutamyl-tRNA(Glu) + NADPH + H(+)</text>
        <dbReference type="Rhea" id="RHEA:12344"/>
        <dbReference type="Rhea" id="RHEA-COMP:9663"/>
        <dbReference type="Rhea" id="RHEA-COMP:9680"/>
        <dbReference type="ChEBI" id="CHEBI:15378"/>
        <dbReference type="ChEBI" id="CHEBI:57501"/>
        <dbReference type="ChEBI" id="CHEBI:57783"/>
        <dbReference type="ChEBI" id="CHEBI:58349"/>
        <dbReference type="ChEBI" id="CHEBI:78442"/>
        <dbReference type="ChEBI" id="CHEBI:78520"/>
        <dbReference type="EC" id="1.2.1.70"/>
    </reaction>
</comment>
<name>A0ABN3U374_9ACTN</name>
<evidence type="ECO:0000256" key="8">
    <source>
        <dbReference type="HAMAP-Rule" id="MF_00087"/>
    </source>
</evidence>
<organism evidence="13 14">
    <name type="scientific">Streptomyces luteosporeus</name>
    <dbReference type="NCBI Taxonomy" id="173856"/>
    <lineage>
        <taxon>Bacteria</taxon>
        <taxon>Bacillati</taxon>
        <taxon>Actinomycetota</taxon>
        <taxon>Actinomycetes</taxon>
        <taxon>Kitasatosporales</taxon>
        <taxon>Streptomycetaceae</taxon>
        <taxon>Streptomyces</taxon>
    </lineage>
</organism>
<evidence type="ECO:0000313" key="14">
    <source>
        <dbReference type="Proteomes" id="UP001500886"/>
    </source>
</evidence>
<comment type="domain">
    <text evidence="8">Possesses an unusual extended V-shaped dimeric structure with each monomer consisting of three distinct domains arranged along a curved 'spinal' alpha-helix. The N-terminal catalytic domain specifically recognizes the glutamate moiety of the substrate. The second domain is the NADPH-binding domain, and the third C-terminal domain is responsible for dimerization.</text>
</comment>
<dbReference type="Gene3D" id="3.30.460.30">
    <property type="entry name" value="Glutamyl-tRNA reductase, N-terminal domain"/>
    <property type="match status" value="1"/>
</dbReference>
<sequence>MSLLVVGLSHRSAPVSVLERAALTRESRARLAHDVLAAEPATEAAVLATCNRIEVYADVDKFHAGVAELSTLLARHSGVALEELTPYLYVHYEDRAVHHLFSVACGLDSMVVGEGQILGQIKDALALGQELHTAGRLLNDLFQQALRVGKRAHSETGIDKAGQSLVTFGLEQLAAGTPVADWAAGRRALVIGAGSMSSLAAATLARAGVAHVAVANRTLERAERLADTLAEQFDRGLTEPGGPGASGFTASAVPMDAVPGELALADVVVSCTGATGLVLTADAVRAALAGRTSGAGAALALLDLAMPRDVDAAVHRLPGARLVDIESLAEASADAPMAADVDQVRTIVSDEVAAFGAAQRAAHITPTVVALRTMAADVVASEMSRLNGRLPDLDDKQRAEITQTVRRVVDKLLHAPTVRVKELAATPGGAGYADALRELFDLDPQAVAAVSRADTRADRHTTAREPA</sequence>
<dbReference type="SUPFAM" id="SSF69075">
    <property type="entry name" value="Glutamyl tRNA-reductase dimerization domain"/>
    <property type="match status" value="1"/>
</dbReference>
<keyword evidence="4 8" id="KW-0521">NADP</keyword>
<feature type="site" description="Important for activity" evidence="8">
    <location>
        <position position="99"/>
    </location>
</feature>